<proteinExistence type="predicted"/>
<evidence type="ECO:0000259" key="5">
    <source>
        <dbReference type="PROSITE" id="PS50977"/>
    </source>
</evidence>
<comment type="caution">
    <text evidence="6">The sequence shown here is derived from an EMBL/GenBank/DDBJ whole genome shotgun (WGS) entry which is preliminary data.</text>
</comment>
<dbReference type="PANTHER" id="PTHR30055:SF234">
    <property type="entry name" value="HTH-TYPE TRANSCRIPTIONAL REGULATOR BETI"/>
    <property type="match status" value="1"/>
</dbReference>
<dbReference type="EMBL" id="CAJVCE010000003">
    <property type="protein sequence ID" value="CAG7626782.1"/>
    <property type="molecule type" value="Genomic_DNA"/>
</dbReference>
<sequence>MSPRNKQQLIDIRDERREQIKQAALKIFARRGYAGTKTSMIAAEAGISEGLIFRYFKSKDELFTTLFEELMEEARKETGDVQFLPGSPFEQIKAFTEDMLDENNKYAFMFMQRARKADAIPIEAAQILEQNPVDGLLIRLVPVFIKGQQAGEFTEGDPLKLLSWYIYTINSLIMEEVGQEEHGMPSVDFLMRVLTK</sequence>
<evidence type="ECO:0000256" key="1">
    <source>
        <dbReference type="ARBA" id="ARBA00023015"/>
    </source>
</evidence>
<evidence type="ECO:0000313" key="7">
    <source>
        <dbReference type="Proteomes" id="UP000730618"/>
    </source>
</evidence>
<protein>
    <submittedName>
        <fullName evidence="6">HTH-type transcriptional regulator BetI</fullName>
    </submittedName>
</protein>
<dbReference type="InterPro" id="IPR050109">
    <property type="entry name" value="HTH-type_TetR-like_transc_reg"/>
</dbReference>
<evidence type="ECO:0000256" key="2">
    <source>
        <dbReference type="ARBA" id="ARBA00023125"/>
    </source>
</evidence>
<dbReference type="Proteomes" id="UP000730618">
    <property type="component" value="Unassembled WGS sequence"/>
</dbReference>
<keyword evidence="7" id="KW-1185">Reference proteome</keyword>
<dbReference type="RefSeq" id="WP_218097638.1">
    <property type="nucleotide sequence ID" value="NZ_CAJVCE010000003.1"/>
</dbReference>
<dbReference type="PANTHER" id="PTHR30055">
    <property type="entry name" value="HTH-TYPE TRANSCRIPTIONAL REGULATOR RUTR"/>
    <property type="match status" value="1"/>
</dbReference>
<keyword evidence="2 4" id="KW-0238">DNA-binding</keyword>
<dbReference type="InterPro" id="IPR001647">
    <property type="entry name" value="HTH_TetR"/>
</dbReference>
<dbReference type="PROSITE" id="PS50977">
    <property type="entry name" value="HTH_TETR_2"/>
    <property type="match status" value="1"/>
</dbReference>
<feature type="DNA-binding region" description="H-T-H motif" evidence="4">
    <location>
        <begin position="37"/>
        <end position="56"/>
    </location>
</feature>
<evidence type="ECO:0000256" key="4">
    <source>
        <dbReference type="PROSITE-ProRule" id="PRU00335"/>
    </source>
</evidence>
<evidence type="ECO:0000313" key="6">
    <source>
        <dbReference type="EMBL" id="CAG7626782.1"/>
    </source>
</evidence>
<dbReference type="Pfam" id="PF00440">
    <property type="entry name" value="TetR_N"/>
    <property type="match status" value="1"/>
</dbReference>
<name>A0ABN7THN0_9BACL</name>
<accession>A0ABN7THN0</accession>
<keyword evidence="3" id="KW-0804">Transcription</keyword>
<gene>
    <name evidence="6" type="primary">betI_2</name>
    <name evidence="6" type="ORF">PAECIP111802_01286</name>
</gene>
<feature type="domain" description="HTH tetR-type" evidence="5">
    <location>
        <begin position="14"/>
        <end position="74"/>
    </location>
</feature>
<evidence type="ECO:0000256" key="3">
    <source>
        <dbReference type="ARBA" id="ARBA00023163"/>
    </source>
</evidence>
<organism evidence="6 7">
    <name type="scientific">Paenibacillus allorhizosphaerae</name>
    <dbReference type="NCBI Taxonomy" id="2849866"/>
    <lineage>
        <taxon>Bacteria</taxon>
        <taxon>Bacillati</taxon>
        <taxon>Bacillota</taxon>
        <taxon>Bacilli</taxon>
        <taxon>Bacillales</taxon>
        <taxon>Paenibacillaceae</taxon>
        <taxon>Paenibacillus</taxon>
    </lineage>
</organism>
<reference evidence="6 7" key="1">
    <citation type="submission" date="2021-06" db="EMBL/GenBank/DDBJ databases">
        <authorList>
            <person name="Criscuolo A."/>
        </authorList>
    </citation>
    <scope>NUCLEOTIDE SEQUENCE [LARGE SCALE GENOMIC DNA]</scope>
    <source>
        <strain evidence="7">CIP 111802</strain>
    </source>
</reference>
<keyword evidence="1" id="KW-0805">Transcription regulation</keyword>